<reference evidence="2" key="1">
    <citation type="journal article" date="2019" name="Int. J. Syst. Evol. Microbiol.">
        <title>The Global Catalogue of Microorganisms (GCM) 10K type strain sequencing project: providing services to taxonomists for standard genome sequencing and annotation.</title>
        <authorList>
            <consortium name="The Broad Institute Genomics Platform"/>
            <consortium name="The Broad Institute Genome Sequencing Center for Infectious Disease"/>
            <person name="Wu L."/>
            <person name="Ma J."/>
        </authorList>
    </citation>
    <scope>NUCLEOTIDE SEQUENCE [LARGE SCALE GENOMIC DNA]</scope>
    <source>
        <strain evidence="2">KCTC 15012</strain>
    </source>
</reference>
<name>A0ABW0YIM7_9GAMM</name>
<dbReference type="Proteomes" id="UP001596132">
    <property type="component" value="Unassembled WGS sequence"/>
</dbReference>
<dbReference type="RefSeq" id="WP_042642178.1">
    <property type="nucleotide sequence ID" value="NZ_CDDF01000011.1"/>
</dbReference>
<accession>A0ABW0YIM7</accession>
<gene>
    <name evidence="1" type="ORF">ACFPVW_16305</name>
</gene>
<evidence type="ECO:0000313" key="2">
    <source>
        <dbReference type="Proteomes" id="UP001596132"/>
    </source>
</evidence>
<sequence>MTSITITQEIEVDIDLEEIDTEVLEEALKARRRSISGIEVGSELVDQIYYALRDNDVDTLKRHSGTLVYAVSGRIV</sequence>
<organism evidence="1 2">
    <name type="scientific">Aeromonas eucrenophila</name>
    <dbReference type="NCBI Taxonomy" id="649"/>
    <lineage>
        <taxon>Bacteria</taxon>
        <taxon>Pseudomonadati</taxon>
        <taxon>Pseudomonadota</taxon>
        <taxon>Gammaproteobacteria</taxon>
        <taxon>Aeromonadales</taxon>
        <taxon>Aeromonadaceae</taxon>
        <taxon>Aeromonas</taxon>
    </lineage>
</organism>
<protein>
    <submittedName>
        <fullName evidence="1">Uncharacterized protein</fullName>
    </submittedName>
</protein>
<evidence type="ECO:0000313" key="1">
    <source>
        <dbReference type="EMBL" id="MFC5707579.1"/>
    </source>
</evidence>
<proteinExistence type="predicted"/>
<dbReference type="EMBL" id="JBHSPP010000017">
    <property type="protein sequence ID" value="MFC5707579.1"/>
    <property type="molecule type" value="Genomic_DNA"/>
</dbReference>
<keyword evidence="2" id="KW-1185">Reference proteome</keyword>
<comment type="caution">
    <text evidence="1">The sequence shown here is derived from an EMBL/GenBank/DDBJ whole genome shotgun (WGS) entry which is preliminary data.</text>
</comment>